<evidence type="ECO:0000313" key="1">
    <source>
        <dbReference type="EMBL" id="KRY32292.1"/>
    </source>
</evidence>
<sequence>MLYCGLYTLPLQKAGGIWEDRWKTTRFRSGSAAVVLAWSDVVNAGFVLSMATLEMTPSLSMVSTLSDLPSTLCGPETPCLGAVGRKRRIAVLSASTNAVGSLHEGVASPRKKSAGRRKTEPYSISAAEQLMSSFSAVRIPNNTSGSAVVQLTPALCMWAIRDAFRWRWNRSTMPLACGW</sequence>
<dbReference type="InParanoid" id="A0A0V1B5H9"/>
<proteinExistence type="predicted"/>
<evidence type="ECO:0000313" key="2">
    <source>
        <dbReference type="Proteomes" id="UP000054776"/>
    </source>
</evidence>
<organism evidence="1 2">
    <name type="scientific">Trichinella spiralis</name>
    <name type="common">Trichina worm</name>
    <dbReference type="NCBI Taxonomy" id="6334"/>
    <lineage>
        <taxon>Eukaryota</taxon>
        <taxon>Metazoa</taxon>
        <taxon>Ecdysozoa</taxon>
        <taxon>Nematoda</taxon>
        <taxon>Enoplea</taxon>
        <taxon>Dorylaimia</taxon>
        <taxon>Trichinellida</taxon>
        <taxon>Trichinellidae</taxon>
        <taxon>Trichinella</taxon>
    </lineage>
</organism>
<protein>
    <submittedName>
        <fullName evidence="1">Uncharacterized protein</fullName>
    </submittedName>
</protein>
<accession>A0A0V1B5H9</accession>
<comment type="caution">
    <text evidence="1">The sequence shown here is derived from an EMBL/GenBank/DDBJ whole genome shotgun (WGS) entry which is preliminary data.</text>
</comment>
<dbReference type="AlphaFoldDB" id="A0A0V1B5H9"/>
<dbReference type="Proteomes" id="UP000054776">
    <property type="component" value="Unassembled WGS sequence"/>
</dbReference>
<keyword evidence="2" id="KW-1185">Reference proteome</keyword>
<gene>
    <name evidence="1" type="ORF">T01_12858</name>
</gene>
<dbReference type="OrthoDB" id="10297177at2759"/>
<name>A0A0V1B5H9_TRISP</name>
<dbReference type="EMBL" id="JYDH01000101">
    <property type="protein sequence ID" value="KRY32292.1"/>
    <property type="molecule type" value="Genomic_DNA"/>
</dbReference>
<reference evidence="1 2" key="1">
    <citation type="submission" date="2015-01" db="EMBL/GenBank/DDBJ databases">
        <title>Evolution of Trichinella species and genotypes.</title>
        <authorList>
            <person name="Korhonen P.K."/>
            <person name="Edoardo P."/>
            <person name="Giuseppe L.R."/>
            <person name="Gasser R.B."/>
        </authorList>
    </citation>
    <scope>NUCLEOTIDE SEQUENCE [LARGE SCALE GENOMIC DNA]</scope>
    <source>
        <strain evidence="1">ISS3</strain>
    </source>
</reference>